<dbReference type="InterPro" id="IPR004193">
    <property type="entry name" value="Glyco_hydro_13_N"/>
</dbReference>
<dbReference type="PANTHER" id="PTHR43002">
    <property type="entry name" value="GLYCOGEN DEBRANCHING ENZYME"/>
    <property type="match status" value="1"/>
</dbReference>
<evidence type="ECO:0000256" key="4">
    <source>
        <dbReference type="SAM" id="MobiDB-lite"/>
    </source>
</evidence>
<evidence type="ECO:0000256" key="2">
    <source>
        <dbReference type="ARBA" id="ARBA00022801"/>
    </source>
</evidence>
<dbReference type="GO" id="GO:0005980">
    <property type="term" value="P:glycogen catabolic process"/>
    <property type="evidence" value="ECO:0007669"/>
    <property type="project" value="InterPro"/>
</dbReference>
<keyword evidence="7" id="KW-1185">Reference proteome</keyword>
<dbReference type="NCBIfam" id="TIGR02100">
    <property type="entry name" value="glgX_debranch"/>
    <property type="match status" value="1"/>
</dbReference>
<reference evidence="6 7" key="1">
    <citation type="submission" date="2019-12" db="EMBL/GenBank/DDBJ databases">
        <authorList>
            <person name="Lee S.D."/>
        </authorList>
    </citation>
    <scope>NUCLEOTIDE SEQUENCE [LARGE SCALE GENOMIC DNA]</scope>
    <source>
        <strain evidence="6 7">SAP-6</strain>
    </source>
</reference>
<dbReference type="Gene3D" id="2.60.40.10">
    <property type="entry name" value="Immunoglobulins"/>
    <property type="match status" value="1"/>
</dbReference>
<evidence type="ECO:0000259" key="5">
    <source>
        <dbReference type="SMART" id="SM00642"/>
    </source>
</evidence>
<dbReference type="SUPFAM" id="SSF51445">
    <property type="entry name" value="(Trans)glycosidases"/>
    <property type="match status" value="1"/>
</dbReference>
<dbReference type="GO" id="GO:0004135">
    <property type="term" value="F:amylo-alpha-1,6-glucosidase activity"/>
    <property type="evidence" value="ECO:0007669"/>
    <property type="project" value="InterPro"/>
</dbReference>
<dbReference type="SUPFAM" id="SSF51011">
    <property type="entry name" value="Glycosyl hydrolase domain"/>
    <property type="match status" value="1"/>
</dbReference>
<name>A0A845SLW5_9GAMM</name>
<feature type="region of interest" description="Disordered" evidence="4">
    <location>
        <begin position="524"/>
        <end position="548"/>
    </location>
</feature>
<organism evidence="6 7">
    <name type="scientific">Acerihabitans arboris</name>
    <dbReference type="NCBI Taxonomy" id="2691583"/>
    <lineage>
        <taxon>Bacteria</taxon>
        <taxon>Pseudomonadati</taxon>
        <taxon>Pseudomonadota</taxon>
        <taxon>Gammaproteobacteria</taxon>
        <taxon>Enterobacterales</taxon>
        <taxon>Pectobacteriaceae</taxon>
        <taxon>Acerihabitans</taxon>
    </lineage>
</organism>
<dbReference type="Pfam" id="PF00128">
    <property type="entry name" value="Alpha-amylase"/>
    <property type="match status" value="1"/>
</dbReference>
<sequence length="766" mass="86195">MAKGSSKVNEIVIPTTTTTMASKVDNQVVVTIDDKGVRIAHPNTDTDIVSRLDADRKTRVREGMPVPLGATWDGLGVNFALFSAHAAKVELCLFTEEGEEYDRIELPEYTDEVWHGYLPDARPGLLYGYRVHGPYAPEEGHRFNPSKLLLDPYAKQIWGGLTWDDALFAYDMEAEAEDKDLSVDERDSAPFMPKCRVIDPAFSWPANGKSFIPWEKTLIYETHVRGYTMRHPAVPEHLRGTFSALSTPQIVDYIKSLGVTAIELMPIHAFADDRHLQENGLHNFWGYNTLCFFAPHPQYMATSTVNEFKQMIATLHAAGIEVILDVVYNHTAEGNELGPTLSLKGIDNASYYRLFPEEKRYYINDTGTGNTLNLSHPRVLQMVTDSLRYWATEMQVDGFRFDLATILGREAYGFDEGCGFLDTCRQDPILSQCKLIAEPWDCGPGGYQVGGFPPGWSEWNDRYRDSVRKFWRGDEGQLAEFTTRLAGSADIFNHRGRKPHASVNFITAHDGFTLNDLVSYEQKHNDANGEDNRDGHSDNISANYGAEGPTDDPAICELRLRQMRNMLATLMFSQGTPMLLAGDEFARTQQGNNNGYCQDGDISWVNWKIDDKGESLILFTYRLIALRNRFPILHRGRFLSGKLNEKLNIKDVTWVQTNGEEMSEEAWGDGNLKSIGMLLDGRAQPTGLLRVGSQSTVLLLFSASHEDVVFTLPEVAHGYGWRHIFDTYQPDDINEHSFGFGHAYTCPSRTVVLFELVNTKTTMVVA</sequence>
<feature type="domain" description="Glycosyl hydrolase family 13 catalytic" evidence="5">
    <location>
        <begin position="221"/>
        <end position="627"/>
    </location>
</feature>
<dbReference type="InterPro" id="IPR014756">
    <property type="entry name" value="Ig_E-set"/>
</dbReference>
<dbReference type="Pfam" id="PF02922">
    <property type="entry name" value="CBM_48"/>
    <property type="match status" value="1"/>
</dbReference>
<accession>A0A845SLW5</accession>
<dbReference type="InterPro" id="IPR013780">
    <property type="entry name" value="Glyco_hydro_b"/>
</dbReference>
<dbReference type="InterPro" id="IPR011837">
    <property type="entry name" value="Glycogen_debranch_GlgX"/>
</dbReference>
<reference evidence="6 7" key="2">
    <citation type="submission" date="2020-02" db="EMBL/GenBank/DDBJ databases">
        <title>The new genus of Enterobacteriales.</title>
        <authorList>
            <person name="Kim I.S."/>
        </authorList>
    </citation>
    <scope>NUCLEOTIDE SEQUENCE [LARGE SCALE GENOMIC DNA]</scope>
    <source>
        <strain evidence="6 7">SAP-6</strain>
    </source>
</reference>
<evidence type="ECO:0000313" key="7">
    <source>
        <dbReference type="Proteomes" id="UP000461443"/>
    </source>
</evidence>
<dbReference type="SUPFAM" id="SSF81296">
    <property type="entry name" value="E set domains"/>
    <property type="match status" value="1"/>
</dbReference>
<keyword evidence="3" id="KW-0326">Glycosidase</keyword>
<dbReference type="InterPro" id="IPR017853">
    <property type="entry name" value="GH"/>
</dbReference>
<comment type="caution">
    <text evidence="6">The sequence shown here is derived from an EMBL/GenBank/DDBJ whole genome shotgun (WGS) entry which is preliminary data.</text>
</comment>
<gene>
    <name evidence="6" type="primary">glgX</name>
    <name evidence="6" type="ORF">GRH90_14615</name>
</gene>
<dbReference type="InterPro" id="IPR013783">
    <property type="entry name" value="Ig-like_fold"/>
</dbReference>
<protein>
    <submittedName>
        <fullName evidence="6">Glycogen debranching protein GlgX</fullName>
    </submittedName>
</protein>
<dbReference type="EMBL" id="WUBS01000010">
    <property type="protein sequence ID" value="NDL63976.1"/>
    <property type="molecule type" value="Genomic_DNA"/>
</dbReference>
<comment type="similarity">
    <text evidence="1">Belongs to the glycosyl hydrolase 13 family.</text>
</comment>
<dbReference type="CDD" id="cd02856">
    <property type="entry name" value="E_set_GDE_Isoamylase_N"/>
    <property type="match status" value="1"/>
</dbReference>
<dbReference type="CDD" id="cd11326">
    <property type="entry name" value="AmyAc_Glg_debranch"/>
    <property type="match status" value="1"/>
</dbReference>
<dbReference type="InterPro" id="IPR044505">
    <property type="entry name" value="GlgX_Isoamylase_N_E_set"/>
</dbReference>
<dbReference type="Proteomes" id="UP000461443">
    <property type="component" value="Unassembled WGS sequence"/>
</dbReference>
<dbReference type="SMART" id="SM00642">
    <property type="entry name" value="Aamy"/>
    <property type="match status" value="1"/>
</dbReference>
<dbReference type="Gene3D" id="2.60.40.1180">
    <property type="entry name" value="Golgi alpha-mannosidase II"/>
    <property type="match status" value="1"/>
</dbReference>
<dbReference type="AlphaFoldDB" id="A0A845SLW5"/>
<dbReference type="InterPro" id="IPR006047">
    <property type="entry name" value="GH13_cat_dom"/>
</dbReference>
<keyword evidence="2" id="KW-0378">Hydrolase</keyword>
<dbReference type="Gene3D" id="3.20.20.80">
    <property type="entry name" value="Glycosidases"/>
    <property type="match status" value="1"/>
</dbReference>
<evidence type="ECO:0000256" key="1">
    <source>
        <dbReference type="ARBA" id="ARBA00008061"/>
    </source>
</evidence>
<evidence type="ECO:0000313" key="6">
    <source>
        <dbReference type="EMBL" id="NDL63976.1"/>
    </source>
</evidence>
<feature type="compositionally biased region" description="Basic and acidic residues" evidence="4">
    <location>
        <begin position="524"/>
        <end position="537"/>
    </location>
</feature>
<proteinExistence type="inferred from homology"/>
<evidence type="ECO:0000256" key="3">
    <source>
        <dbReference type="ARBA" id="ARBA00023295"/>
    </source>
</evidence>